<accession>A0ABP1EYG0</accession>
<keyword evidence="1" id="KW-0645">Protease</keyword>
<evidence type="ECO:0000256" key="1">
    <source>
        <dbReference type="ARBA" id="ARBA00022670"/>
    </source>
</evidence>
<reference evidence="5 6" key="1">
    <citation type="submission" date="2024-05" db="EMBL/GenBank/DDBJ databases">
        <authorList>
            <person name="Duchaud E."/>
        </authorList>
    </citation>
    <scope>NUCLEOTIDE SEQUENCE [LARGE SCALE GENOMIC DNA]</scope>
    <source>
        <strain evidence="5">Ena-SAMPLE-TAB-13-05-2024-13:56:06:370-140308</strain>
    </source>
</reference>
<organism evidence="5 6">
    <name type="scientific">Tenacibaculum polynesiense</name>
    <dbReference type="NCBI Taxonomy" id="3137857"/>
    <lineage>
        <taxon>Bacteria</taxon>
        <taxon>Pseudomonadati</taxon>
        <taxon>Bacteroidota</taxon>
        <taxon>Flavobacteriia</taxon>
        <taxon>Flavobacteriales</taxon>
        <taxon>Flavobacteriaceae</taxon>
        <taxon>Tenacibaculum</taxon>
    </lineage>
</organism>
<feature type="signal peptide" evidence="3">
    <location>
        <begin position="1"/>
        <end position="24"/>
    </location>
</feature>
<proteinExistence type="predicted"/>
<dbReference type="Pfam" id="PF01345">
    <property type="entry name" value="DUF11"/>
    <property type="match status" value="1"/>
</dbReference>
<name>A0ABP1EYG0_9FLAO</name>
<dbReference type="Gene3D" id="2.60.40.3080">
    <property type="match status" value="1"/>
</dbReference>
<evidence type="ECO:0000313" key="5">
    <source>
        <dbReference type="EMBL" id="CAL2103368.1"/>
    </source>
</evidence>
<evidence type="ECO:0000259" key="4">
    <source>
        <dbReference type="PROSITE" id="PS51829"/>
    </source>
</evidence>
<dbReference type="Proteomes" id="UP001497527">
    <property type="component" value="Unassembled WGS sequence"/>
</dbReference>
<dbReference type="InterPro" id="IPR047589">
    <property type="entry name" value="DUF11_rpt"/>
</dbReference>
<keyword evidence="2" id="KW-0378">Hydrolase</keyword>
<evidence type="ECO:0000313" key="6">
    <source>
        <dbReference type="Proteomes" id="UP001497527"/>
    </source>
</evidence>
<comment type="caution">
    <text evidence="5">The sequence shown here is derived from an EMBL/GenBank/DDBJ whole genome shotgun (WGS) entry which is preliminary data.</text>
</comment>
<feature type="domain" description="P/Homo B" evidence="4">
    <location>
        <begin position="21"/>
        <end position="185"/>
    </location>
</feature>
<gene>
    <name evidence="5" type="ORF">T190423A01A_30482</name>
</gene>
<dbReference type="EMBL" id="CAXJIO010000012">
    <property type="protein sequence ID" value="CAL2103368.1"/>
    <property type="molecule type" value="Genomic_DNA"/>
</dbReference>
<keyword evidence="6" id="KW-1185">Reference proteome</keyword>
<evidence type="ECO:0000256" key="2">
    <source>
        <dbReference type="ARBA" id="ARBA00022801"/>
    </source>
</evidence>
<dbReference type="InterPro" id="IPR001434">
    <property type="entry name" value="OmcB-like_DUF11"/>
</dbReference>
<protein>
    <recommendedName>
        <fullName evidence="4">P/Homo B domain-containing protein</fullName>
    </recommendedName>
</protein>
<dbReference type="InterPro" id="IPR002884">
    <property type="entry name" value="P_dom"/>
</dbReference>
<dbReference type="PROSITE" id="PS51829">
    <property type="entry name" value="P_HOMO_B"/>
    <property type="match status" value="1"/>
</dbReference>
<keyword evidence="3" id="KW-0732">Signal</keyword>
<feature type="chain" id="PRO_5046571607" description="P/Homo B domain-containing protein" evidence="3">
    <location>
        <begin position="25"/>
        <end position="532"/>
    </location>
</feature>
<evidence type="ECO:0000256" key="3">
    <source>
        <dbReference type="SAM" id="SignalP"/>
    </source>
</evidence>
<dbReference type="RefSeq" id="WP_348717560.1">
    <property type="nucleotide sequence ID" value="NZ_CAXJIO010000012.1"/>
</dbReference>
<dbReference type="NCBIfam" id="TIGR01451">
    <property type="entry name" value="B_ant_repeat"/>
    <property type="match status" value="1"/>
</dbReference>
<sequence>MIKSSIIKLWCFVLLVLTVNTVTSQTVITKTYTGGTVSIDDDTVSIPITFNSADFPNGTNIENVQVSITWTKTDGTCAVQDTGSAFHDETGFDLQGPGGTVQIAATGTWSGNTDIGNVTTVFDDSFGTSPSGTPVGGNFSPSGSLATFNGGDPVMTWNLLATDTVGQDPLCVESYSITITTTDTSTSTCLNDILLNSNPTDDFVGPAQNCSNHTGGDPTSNASDIFRYPASTACYESVDVSVTIIPDNPNSAGNPGFEGGDYVEITLTDDNGSTTTTIAGSTYNGGASNTFTATRTNPGANLIIDVFIHITGNSNASNGGACLERLRVTNVTVTGSDTTPPPTPTLSNATFDCSGTPAAPTVTDTCNSSTITGTTTTSFPITTVGTTVVTWTFTDSCGNTTTADQNVIINGCADLKLTKTVSSALPKVGDSITFTITLTNAGPLAATGVEVTDYTLPGSTATLQYVSHTTYGSSTYNQATGVWDLSSETIPLNTPVQLTITVNVIAAGQIINTAEITNNGLADTDSTEGNNN</sequence>